<gene>
    <name evidence="2" type="ORF">MKZ38_009735</name>
</gene>
<dbReference type="AlphaFoldDB" id="A0AAD5RSZ9"/>
<keyword evidence="3" id="KW-1185">Reference proteome</keyword>
<feature type="region of interest" description="Disordered" evidence="1">
    <location>
        <begin position="1"/>
        <end position="33"/>
    </location>
</feature>
<organism evidence="2 3">
    <name type="scientific">Zalerion maritima</name>
    <dbReference type="NCBI Taxonomy" id="339359"/>
    <lineage>
        <taxon>Eukaryota</taxon>
        <taxon>Fungi</taxon>
        <taxon>Dikarya</taxon>
        <taxon>Ascomycota</taxon>
        <taxon>Pezizomycotina</taxon>
        <taxon>Sordariomycetes</taxon>
        <taxon>Lulworthiomycetidae</taxon>
        <taxon>Lulworthiales</taxon>
        <taxon>Lulworthiaceae</taxon>
        <taxon>Zalerion</taxon>
    </lineage>
</organism>
<evidence type="ECO:0000313" key="2">
    <source>
        <dbReference type="EMBL" id="KAJ2903513.1"/>
    </source>
</evidence>
<dbReference type="EMBL" id="JAKWBI020000079">
    <property type="protein sequence ID" value="KAJ2903513.1"/>
    <property type="molecule type" value="Genomic_DNA"/>
</dbReference>
<protein>
    <submittedName>
        <fullName evidence="2">Uncharacterized protein</fullName>
    </submittedName>
</protein>
<evidence type="ECO:0000256" key="1">
    <source>
        <dbReference type="SAM" id="MobiDB-lite"/>
    </source>
</evidence>
<name>A0AAD5RSZ9_9PEZI</name>
<accession>A0AAD5RSZ9</accession>
<dbReference type="Proteomes" id="UP001201980">
    <property type="component" value="Unassembled WGS sequence"/>
</dbReference>
<sequence>MHRNFGQREVPQQSNTRGGRYPEHPPSMHTSRTEGSYRRYLFARYQQVLQDINVAEARAARLNGLYEARRGEMARANQANIAYFVEHPERVTRGAKEAWDGRDKATSEAMHGLAVETELTTGRARALRGERERLEGVLGYFRGVRDEAATTTTTTTLPPDQRAEKVLGEVNVDV</sequence>
<proteinExistence type="predicted"/>
<evidence type="ECO:0000313" key="3">
    <source>
        <dbReference type="Proteomes" id="UP001201980"/>
    </source>
</evidence>
<reference evidence="2" key="1">
    <citation type="submission" date="2022-07" db="EMBL/GenBank/DDBJ databases">
        <title>Draft genome sequence of Zalerion maritima ATCC 34329, a (micro)plastics degrading marine fungus.</title>
        <authorList>
            <person name="Paco A."/>
            <person name="Goncalves M.F.M."/>
            <person name="Rocha-Santos T.A.P."/>
            <person name="Alves A."/>
        </authorList>
    </citation>
    <scope>NUCLEOTIDE SEQUENCE</scope>
    <source>
        <strain evidence="2">ATCC 34329</strain>
    </source>
</reference>
<comment type="caution">
    <text evidence="2">The sequence shown here is derived from an EMBL/GenBank/DDBJ whole genome shotgun (WGS) entry which is preliminary data.</text>
</comment>